<dbReference type="EMBL" id="CP060811">
    <property type="protein sequence ID" value="QQN89115.1"/>
    <property type="molecule type" value="Genomic_DNA"/>
</dbReference>
<reference evidence="1 2" key="1">
    <citation type="submission" date="2020-08" db="EMBL/GenBank/DDBJ databases">
        <title>Emergence of ISAba1-mediated novel tet(X) in Acinetobacter variabilis from a chicken farm.</title>
        <authorList>
            <person name="Peng K."/>
            <person name="Li R."/>
        </authorList>
    </citation>
    <scope>NUCLEOTIDE SEQUENCE [LARGE SCALE GENOMIC DNA]</scope>
    <source>
        <strain evidence="1 2">XM9F202-2</strain>
    </source>
</reference>
<dbReference type="Proteomes" id="UP000596079">
    <property type="component" value="Chromosome"/>
</dbReference>
<organism evidence="1 2">
    <name type="scientific">Acinetobacter variabilis</name>
    <dbReference type="NCBI Taxonomy" id="70346"/>
    <lineage>
        <taxon>Bacteria</taxon>
        <taxon>Pseudomonadati</taxon>
        <taxon>Pseudomonadota</taxon>
        <taxon>Gammaproteobacteria</taxon>
        <taxon>Moraxellales</taxon>
        <taxon>Moraxellaceae</taxon>
        <taxon>Acinetobacter</taxon>
    </lineage>
</organism>
<proteinExistence type="predicted"/>
<gene>
    <name evidence="1" type="ORF">IAQ69_05490</name>
</gene>
<dbReference type="AlphaFoldDB" id="A0A7T7WKF2"/>
<evidence type="ECO:0000313" key="1">
    <source>
        <dbReference type="EMBL" id="QQN89115.1"/>
    </source>
</evidence>
<accession>A0A7T7WKF2</accession>
<name>A0A7T7WKF2_9GAMM</name>
<sequence length="167" mass="19984">MRALGLHRKSKDYLDTLNIDPYAFEKRFIYLESLIKANLAFKTKLENFKQFIDCLSADRCFSLWIWETEELLAQSEETLRHFSQDYISEDSLIETHYKLAEKMCELTERVYEGHWEYGVASEVDQQFNDLTELCRRIWSKESKAWLTLAKAWNKIDIHLIVHNDEHV</sequence>
<evidence type="ECO:0000313" key="2">
    <source>
        <dbReference type="Proteomes" id="UP000596079"/>
    </source>
</evidence>
<dbReference type="RefSeq" id="WP_159153502.1">
    <property type="nucleotide sequence ID" value="NZ_CP060811.1"/>
</dbReference>
<protein>
    <submittedName>
        <fullName evidence="1">Uncharacterized protein</fullName>
    </submittedName>
</protein>